<dbReference type="PANTHER" id="PTHR10210:SF41">
    <property type="entry name" value="RIBOSE-PHOSPHATE PYROPHOSPHOKINASE 1, CHLOROPLASTIC"/>
    <property type="match status" value="1"/>
</dbReference>
<evidence type="ECO:0000256" key="2">
    <source>
        <dbReference type="RuleBase" id="RU004324"/>
    </source>
</evidence>
<evidence type="ECO:0000259" key="3">
    <source>
        <dbReference type="Pfam" id="PF00156"/>
    </source>
</evidence>
<reference evidence="5 6" key="2">
    <citation type="submission" date="2019-01" db="EMBL/GenBank/DDBJ databases">
        <title>Motilimonas pumilus sp. nov., isolated from the gut of sea cucumber (Apostichopus japonicus).</title>
        <authorList>
            <person name="Wang F.-Q."/>
            <person name="Ren L.-H."/>
            <person name="Lin Y.-W."/>
            <person name="Sun G.-H."/>
            <person name="Du Z.-J."/>
            <person name="Zhao J.-X."/>
            <person name="Liu X.-J."/>
            <person name="Liu L.-J."/>
        </authorList>
    </citation>
    <scope>NUCLEOTIDE SEQUENCE [LARGE SCALE GENOMIC DNA]</scope>
    <source>
        <strain evidence="5 6">PLHSC7-2</strain>
    </source>
</reference>
<evidence type="ECO:0000256" key="1">
    <source>
        <dbReference type="ARBA" id="ARBA00022727"/>
    </source>
</evidence>
<keyword evidence="1 2" id="KW-0545">Nucleotide biosynthesis</keyword>
<dbReference type="Gene3D" id="3.40.50.2020">
    <property type="match status" value="2"/>
</dbReference>
<evidence type="ECO:0000313" key="6">
    <source>
        <dbReference type="Proteomes" id="UP000283255"/>
    </source>
</evidence>
<feature type="domain" description="Ribose-phosphate pyrophosphokinase N-terminal" evidence="4">
    <location>
        <begin position="16"/>
        <end position="105"/>
    </location>
</feature>
<dbReference type="InterPro" id="IPR000836">
    <property type="entry name" value="PRTase_dom"/>
</dbReference>
<dbReference type="Pfam" id="PF13793">
    <property type="entry name" value="Pribosyltran_N"/>
    <property type="match status" value="1"/>
</dbReference>
<dbReference type="NCBIfam" id="TIGR01251">
    <property type="entry name" value="ribP_PPkin"/>
    <property type="match status" value="1"/>
</dbReference>
<feature type="domain" description="Phosphoribosyltransferase" evidence="3">
    <location>
        <begin position="146"/>
        <end position="239"/>
    </location>
</feature>
<dbReference type="GO" id="GO:0000287">
    <property type="term" value="F:magnesium ion binding"/>
    <property type="evidence" value="ECO:0007669"/>
    <property type="project" value="InterPro"/>
</dbReference>
<dbReference type="GO" id="GO:0002189">
    <property type="term" value="C:ribose phosphate diphosphokinase complex"/>
    <property type="evidence" value="ECO:0007669"/>
    <property type="project" value="TreeGrafter"/>
</dbReference>
<organism evidence="5 6">
    <name type="scientific">Motilimonas pumila</name>
    <dbReference type="NCBI Taxonomy" id="2303987"/>
    <lineage>
        <taxon>Bacteria</taxon>
        <taxon>Pseudomonadati</taxon>
        <taxon>Pseudomonadota</taxon>
        <taxon>Gammaproteobacteria</taxon>
        <taxon>Alteromonadales</taxon>
        <taxon>Alteromonadales genera incertae sedis</taxon>
        <taxon>Motilimonas</taxon>
    </lineage>
</organism>
<name>A0A418YED9_9GAMM</name>
<dbReference type="Pfam" id="PF00156">
    <property type="entry name" value="Pribosyltran"/>
    <property type="match status" value="1"/>
</dbReference>
<dbReference type="InterPro" id="IPR029099">
    <property type="entry name" value="Pribosyltran_N"/>
</dbReference>
<dbReference type="Proteomes" id="UP000283255">
    <property type="component" value="Unassembled WGS sequence"/>
</dbReference>
<dbReference type="GO" id="GO:0016301">
    <property type="term" value="F:kinase activity"/>
    <property type="evidence" value="ECO:0007669"/>
    <property type="project" value="UniProtKB-KW"/>
</dbReference>
<dbReference type="OrthoDB" id="324294at2"/>
<dbReference type="PANTHER" id="PTHR10210">
    <property type="entry name" value="RIBOSE-PHOSPHATE DIPHOSPHOKINASE FAMILY MEMBER"/>
    <property type="match status" value="1"/>
</dbReference>
<keyword evidence="6" id="KW-1185">Reference proteome</keyword>
<reference evidence="5 6" key="1">
    <citation type="submission" date="2018-09" db="EMBL/GenBank/DDBJ databases">
        <authorList>
            <person name="Wang F."/>
        </authorList>
    </citation>
    <scope>NUCLEOTIDE SEQUENCE [LARGE SCALE GENOMIC DNA]</scope>
    <source>
        <strain evidence="5 6">PLHSC7-2</strain>
    </source>
</reference>
<keyword evidence="5" id="KW-0808">Transferase</keyword>
<dbReference type="InterPro" id="IPR029057">
    <property type="entry name" value="PRTase-like"/>
</dbReference>
<dbReference type="EMBL" id="QZCH01000013">
    <property type="protein sequence ID" value="RJG47487.1"/>
    <property type="molecule type" value="Genomic_DNA"/>
</dbReference>
<comment type="caution">
    <text evidence="5">The sequence shown here is derived from an EMBL/GenBank/DDBJ whole genome shotgun (WGS) entry which is preliminary data.</text>
</comment>
<accession>A0A418YED9</accession>
<dbReference type="AlphaFoldDB" id="A0A418YED9"/>
<comment type="similarity">
    <text evidence="2">Belongs to the ribose-phosphate pyrophosphokinase family.</text>
</comment>
<dbReference type="GO" id="GO:0006164">
    <property type="term" value="P:purine nucleotide biosynthetic process"/>
    <property type="evidence" value="ECO:0007669"/>
    <property type="project" value="TreeGrafter"/>
</dbReference>
<dbReference type="InterPro" id="IPR005946">
    <property type="entry name" value="Rib-P_diPkinase"/>
</dbReference>
<dbReference type="GO" id="GO:0004749">
    <property type="term" value="F:ribose phosphate diphosphokinase activity"/>
    <property type="evidence" value="ECO:0007669"/>
    <property type="project" value="TreeGrafter"/>
</dbReference>
<evidence type="ECO:0000313" key="5">
    <source>
        <dbReference type="EMBL" id="RJG47487.1"/>
    </source>
</evidence>
<dbReference type="SUPFAM" id="SSF53271">
    <property type="entry name" value="PRTase-like"/>
    <property type="match status" value="1"/>
</dbReference>
<dbReference type="RefSeq" id="WP_119910867.1">
    <property type="nucleotide sequence ID" value="NZ_QZCH01000013.1"/>
</dbReference>
<proteinExistence type="inferred from homology"/>
<dbReference type="CDD" id="cd06223">
    <property type="entry name" value="PRTases_typeI"/>
    <property type="match status" value="1"/>
</dbReference>
<dbReference type="GO" id="GO:0005737">
    <property type="term" value="C:cytoplasm"/>
    <property type="evidence" value="ECO:0007669"/>
    <property type="project" value="TreeGrafter"/>
</dbReference>
<dbReference type="GO" id="GO:0006015">
    <property type="term" value="P:5-phosphoribose 1-diphosphate biosynthetic process"/>
    <property type="evidence" value="ECO:0007669"/>
    <property type="project" value="TreeGrafter"/>
</dbReference>
<dbReference type="SMART" id="SM01400">
    <property type="entry name" value="Pribosyltran_N"/>
    <property type="match status" value="1"/>
</dbReference>
<keyword evidence="5" id="KW-0418">Kinase</keyword>
<protein>
    <submittedName>
        <fullName evidence="5">Ribose-phosphate pyrophosphokinase</fullName>
    </submittedName>
</protein>
<sequence>MKVTAYNQGESCELAVQAFTFSGGEEQIRIECTWSQAERVEIVAQLTSSKAVMQLLMTVDAVKRLFAIQPRIELVIPYFPYARQDRVCQPGEALAVSVMANLINSLQLDRVTVWDAHSEVTGALLNRLQQVPQVDLLLRHTDLVAQLQQGQLCLVAPDAGASKKVRNTAQQLGGKVEVIQAEKMRDVATGEITHTAIFGDVRGKSVLITDDICDGGRTFIELAKVLRREGAERVLLFVSHGIFSQGLVVFEGLIDAIYCSQSWPAPSQSQVPFQQA</sequence>
<gene>
    <name evidence="5" type="ORF">D1Z90_11295</name>
</gene>
<evidence type="ECO:0000259" key="4">
    <source>
        <dbReference type="Pfam" id="PF13793"/>
    </source>
</evidence>